<dbReference type="AlphaFoldDB" id="A0A4S2DKR6"/>
<evidence type="ECO:0000256" key="7">
    <source>
        <dbReference type="ARBA" id="ARBA00022989"/>
    </source>
</evidence>
<comment type="similarity">
    <text evidence="2">Belongs to the CorA metal ion transporter (MIT) (TC 1.A.35) family.</text>
</comment>
<dbReference type="GO" id="GO:0015095">
    <property type="term" value="F:magnesium ion transmembrane transporter activity"/>
    <property type="evidence" value="ECO:0007669"/>
    <property type="project" value="TreeGrafter"/>
</dbReference>
<keyword evidence="4" id="KW-1003">Cell membrane</keyword>
<keyword evidence="7 12" id="KW-1133">Transmembrane helix</keyword>
<evidence type="ECO:0000256" key="11">
    <source>
        <dbReference type="ARBA" id="ARBA00045497"/>
    </source>
</evidence>
<name>A0A4S2DKR6_9CLOT</name>
<gene>
    <name evidence="13" type="ORF">E5347_08470</name>
</gene>
<keyword evidence="9 12" id="KW-0472">Membrane</keyword>
<evidence type="ECO:0000256" key="4">
    <source>
        <dbReference type="ARBA" id="ARBA00022475"/>
    </source>
</evidence>
<dbReference type="FunFam" id="1.20.58.340:FF:000004">
    <property type="entry name" value="Magnesium transport protein CorA"/>
    <property type="match status" value="1"/>
</dbReference>
<dbReference type="GO" id="GO:0005886">
    <property type="term" value="C:plasma membrane"/>
    <property type="evidence" value="ECO:0007669"/>
    <property type="project" value="UniProtKB-SubCell"/>
</dbReference>
<dbReference type="InterPro" id="IPR045863">
    <property type="entry name" value="CorA_TM1_TM2"/>
</dbReference>
<comment type="function">
    <text evidence="11">Mediates influx of magnesium ions. Alternates between open and closed states. Activated by low cytoplasmic Mg(2+) levels. Inactive when cytoplasmic Mg(2+) levels are high.</text>
</comment>
<dbReference type="Pfam" id="PF01544">
    <property type="entry name" value="CorA"/>
    <property type="match status" value="1"/>
</dbReference>
<evidence type="ECO:0008006" key="15">
    <source>
        <dbReference type="Google" id="ProtNLM"/>
    </source>
</evidence>
<dbReference type="PANTHER" id="PTHR46494:SF1">
    <property type="entry name" value="CORA FAMILY METAL ION TRANSPORTER (EUROFUNG)"/>
    <property type="match status" value="1"/>
</dbReference>
<comment type="catalytic activity">
    <reaction evidence="10">
        <text>Mg(2+)(in) = Mg(2+)(out)</text>
        <dbReference type="Rhea" id="RHEA:29827"/>
        <dbReference type="ChEBI" id="CHEBI:18420"/>
    </reaction>
</comment>
<keyword evidence="3" id="KW-0813">Transport</keyword>
<feature type="transmembrane region" description="Helical" evidence="12">
    <location>
        <begin position="226"/>
        <end position="246"/>
    </location>
</feature>
<dbReference type="InterPro" id="IPR002523">
    <property type="entry name" value="MgTranspt_CorA/ZnTranspt_ZntB"/>
</dbReference>
<evidence type="ECO:0000256" key="9">
    <source>
        <dbReference type="ARBA" id="ARBA00023136"/>
    </source>
</evidence>
<evidence type="ECO:0000256" key="3">
    <source>
        <dbReference type="ARBA" id="ARBA00022448"/>
    </source>
</evidence>
<reference evidence="13 14" key="1">
    <citation type="submission" date="2019-04" db="EMBL/GenBank/DDBJ databases">
        <title>Microbes associate with the intestines of laboratory mice.</title>
        <authorList>
            <person name="Navarre W."/>
            <person name="Wong E."/>
            <person name="Huang K."/>
            <person name="Tropini C."/>
            <person name="Ng K."/>
            <person name="Yu B."/>
        </authorList>
    </citation>
    <scope>NUCLEOTIDE SEQUENCE [LARGE SCALE GENOMIC DNA]</scope>
    <source>
        <strain evidence="13 14">NM50_B9-20</strain>
    </source>
</reference>
<evidence type="ECO:0000256" key="2">
    <source>
        <dbReference type="ARBA" id="ARBA00009765"/>
    </source>
</evidence>
<dbReference type="GO" id="GO:0000287">
    <property type="term" value="F:magnesium ion binding"/>
    <property type="evidence" value="ECO:0007669"/>
    <property type="project" value="TreeGrafter"/>
</dbReference>
<evidence type="ECO:0000256" key="1">
    <source>
        <dbReference type="ARBA" id="ARBA00004651"/>
    </source>
</evidence>
<dbReference type="GO" id="GO:0050897">
    <property type="term" value="F:cobalt ion binding"/>
    <property type="evidence" value="ECO:0007669"/>
    <property type="project" value="TreeGrafter"/>
</dbReference>
<dbReference type="Proteomes" id="UP000306888">
    <property type="component" value="Unassembled WGS sequence"/>
</dbReference>
<comment type="caution">
    <text evidence="13">The sequence shown here is derived from an EMBL/GenBank/DDBJ whole genome shotgun (WGS) entry which is preliminary data.</text>
</comment>
<dbReference type="SUPFAM" id="SSF144083">
    <property type="entry name" value="Magnesium transport protein CorA, transmembrane region"/>
    <property type="match status" value="1"/>
</dbReference>
<evidence type="ECO:0000256" key="10">
    <source>
        <dbReference type="ARBA" id="ARBA00034269"/>
    </source>
</evidence>
<evidence type="ECO:0000256" key="6">
    <source>
        <dbReference type="ARBA" id="ARBA00022842"/>
    </source>
</evidence>
<keyword evidence="6" id="KW-0460">Magnesium</keyword>
<dbReference type="Gene3D" id="1.20.58.340">
    <property type="entry name" value="Magnesium transport protein CorA, transmembrane region"/>
    <property type="match status" value="1"/>
</dbReference>
<protein>
    <recommendedName>
        <fullName evidence="15">Magnesium transporter CorA family protein</fullName>
    </recommendedName>
</protein>
<dbReference type="GO" id="GO:0015087">
    <property type="term" value="F:cobalt ion transmembrane transporter activity"/>
    <property type="evidence" value="ECO:0007669"/>
    <property type="project" value="TreeGrafter"/>
</dbReference>
<proteinExistence type="inferred from homology"/>
<evidence type="ECO:0000256" key="12">
    <source>
        <dbReference type="SAM" id="Phobius"/>
    </source>
</evidence>
<dbReference type="PANTHER" id="PTHR46494">
    <property type="entry name" value="CORA FAMILY METAL ION TRANSPORTER (EUROFUNG)"/>
    <property type="match status" value="1"/>
</dbReference>
<keyword evidence="5 12" id="KW-0812">Transmembrane</keyword>
<keyword evidence="14" id="KW-1185">Reference proteome</keyword>
<evidence type="ECO:0000256" key="8">
    <source>
        <dbReference type="ARBA" id="ARBA00023065"/>
    </source>
</evidence>
<comment type="subcellular location">
    <subcellularLocation>
        <location evidence="1">Cell membrane</location>
        <topology evidence="1">Multi-pass membrane protein</topology>
    </subcellularLocation>
</comment>
<evidence type="ECO:0000313" key="13">
    <source>
        <dbReference type="EMBL" id="TGY42829.1"/>
    </source>
</evidence>
<dbReference type="EMBL" id="SRYR01000002">
    <property type="protein sequence ID" value="TGY42829.1"/>
    <property type="molecule type" value="Genomic_DNA"/>
</dbReference>
<keyword evidence="8" id="KW-0406">Ion transport</keyword>
<dbReference type="OrthoDB" id="9803416at2"/>
<dbReference type="RefSeq" id="WP_136006356.1">
    <property type="nucleotide sequence ID" value="NZ_SRYR01000002.1"/>
</dbReference>
<feature type="transmembrane region" description="Helical" evidence="12">
    <location>
        <begin position="258"/>
        <end position="278"/>
    </location>
</feature>
<evidence type="ECO:0000313" key="14">
    <source>
        <dbReference type="Proteomes" id="UP000306888"/>
    </source>
</evidence>
<evidence type="ECO:0000256" key="5">
    <source>
        <dbReference type="ARBA" id="ARBA00022692"/>
    </source>
</evidence>
<organism evidence="13 14">
    <name type="scientific">Clostridium sartagoforme</name>
    <dbReference type="NCBI Taxonomy" id="84031"/>
    <lineage>
        <taxon>Bacteria</taxon>
        <taxon>Bacillati</taxon>
        <taxon>Bacillota</taxon>
        <taxon>Clostridia</taxon>
        <taxon>Eubacteriales</taxon>
        <taxon>Clostridiaceae</taxon>
        <taxon>Clostridium</taxon>
    </lineage>
</organism>
<sequence>MATVILEKGNIITDENINENLEGVVGYLYNTKNIEMVNDKQFNNIHKDIIIKNKDMIFLRIPILDNGEKRVINGVIDHEKFIINYENEMLLEFLEEKISLHKKINKYNLCLFIFQYFSYVYNEELLSIEEIVDDLFQGAVYNGEIDNKEILEIKKSVSLIKRFTTYYKSMITYLDDEFSNIDSYSKALLVLDNTLSLVENIESSIFSCIDVYNSELSNKMNKTMQLLTIITVLSLPLTIVSGIFGMNFQSMPLLKDSYGFTLTIILTLGLIVFEIMYFKRNKYF</sequence>
<accession>A0A4S2DKR6</accession>